<name>A0ABU9YD66_9PROT</name>
<dbReference type="EMBL" id="JBBKTW010000001">
    <property type="protein sequence ID" value="MEN2986737.1"/>
    <property type="molecule type" value="Genomic_DNA"/>
</dbReference>
<dbReference type="InterPro" id="IPR029035">
    <property type="entry name" value="DHS-like_NAD/FAD-binding_dom"/>
</dbReference>
<organism evidence="2 3">
    <name type="scientific">Tistrella arctica</name>
    <dbReference type="NCBI Taxonomy" id="3133430"/>
    <lineage>
        <taxon>Bacteria</taxon>
        <taxon>Pseudomonadati</taxon>
        <taxon>Pseudomonadota</taxon>
        <taxon>Alphaproteobacteria</taxon>
        <taxon>Geminicoccales</taxon>
        <taxon>Geminicoccaceae</taxon>
        <taxon>Tistrella</taxon>
    </lineage>
</organism>
<protein>
    <submittedName>
        <fullName evidence="2">DUF4062 domain-containing protein</fullName>
    </submittedName>
</protein>
<keyword evidence="3" id="KW-1185">Reference proteome</keyword>
<sequence>MAGRLRAFISSTMTDLRNERRSVVRALEAANIQPLNAETMSPDGGRSWDTICAAIDDCHLFILLQGESYGYIPQTGPGAGRGISVTHMEYERAREKGLVVLPFQKRPPLAPVRGEDDARRRDAFREAVGSWETGAFVRQFDLAEDLGDAVRDAIMDLYESSFLRTLTRERDTALTAAHGAAVGMARSAGPEDGAARLSAAAWPLLAGLARGLLPMLPGGTTVAGILDAMRWSVPTPSSIAAARAAVDTARAAGFDPQQAVLLAGAGMSLRAGYPGIQVLWRLLLDALAARHGGSVMGTHRDFHDVLTVAEHDLGRDAVVERLCQAMSPPQSVSPTLAHLIAVRRTPVIFTTNYDDLFERACDQQGLTPIILTPLDDGYGKTWPARPGGDGPVIFKIDGSVTAPSTLVLTQDDLRRAAGATWFWERVAQSIRGRWMVVAGHALRDPSAQRLMGLRAAPAGGLMVGPSLDRITLRLFDLTPVDIDADSFMAMISSDDHGSGLQGSEGSG</sequence>
<feature type="domain" description="DUF4062" evidence="1">
    <location>
        <begin position="6"/>
        <end position="93"/>
    </location>
</feature>
<dbReference type="InterPro" id="IPR025139">
    <property type="entry name" value="DUF4062"/>
</dbReference>
<accession>A0ABU9YD66</accession>
<dbReference type="Proteomes" id="UP001413721">
    <property type="component" value="Unassembled WGS sequence"/>
</dbReference>
<proteinExistence type="predicted"/>
<dbReference type="SUPFAM" id="SSF52467">
    <property type="entry name" value="DHS-like NAD/FAD-binding domain"/>
    <property type="match status" value="1"/>
</dbReference>
<gene>
    <name evidence="2" type="ORF">WG926_00365</name>
</gene>
<comment type="caution">
    <text evidence="2">The sequence shown here is derived from an EMBL/GenBank/DDBJ whole genome shotgun (WGS) entry which is preliminary data.</text>
</comment>
<evidence type="ECO:0000259" key="1">
    <source>
        <dbReference type="Pfam" id="PF13271"/>
    </source>
</evidence>
<dbReference type="Pfam" id="PF13289">
    <property type="entry name" value="SIR2_2"/>
    <property type="match status" value="1"/>
</dbReference>
<evidence type="ECO:0000313" key="3">
    <source>
        <dbReference type="Proteomes" id="UP001413721"/>
    </source>
</evidence>
<dbReference type="RefSeq" id="WP_345930842.1">
    <property type="nucleotide sequence ID" value="NZ_JBBKTV010000001.1"/>
</dbReference>
<evidence type="ECO:0000313" key="2">
    <source>
        <dbReference type="EMBL" id="MEN2986737.1"/>
    </source>
</evidence>
<dbReference type="Pfam" id="PF13271">
    <property type="entry name" value="DUF4062"/>
    <property type="match status" value="1"/>
</dbReference>
<reference evidence="2 3" key="1">
    <citation type="submission" date="2024-03" db="EMBL/GenBank/DDBJ databases">
        <title>High-quality draft genome sequencing of Tistrella sp. BH-R2-4.</title>
        <authorList>
            <person name="Dong C."/>
        </authorList>
    </citation>
    <scope>NUCLEOTIDE SEQUENCE [LARGE SCALE GENOMIC DNA]</scope>
    <source>
        <strain evidence="2 3">BH-R2-4</strain>
    </source>
</reference>